<dbReference type="EC" id="2.4.2.19" evidence="5"/>
<keyword evidence="9" id="KW-0808">Transferase</keyword>
<protein>
    <recommendedName>
        <fullName evidence="6">Nicotinate-nucleotide pyrophosphorylase [carboxylating]</fullName>
        <ecNumber evidence="5">2.4.2.19</ecNumber>
    </recommendedName>
    <alternativeName>
        <fullName evidence="10">Quinolinate phosphoribosyltransferase [decarboxylating]</fullName>
    </alternativeName>
</protein>
<dbReference type="GO" id="GO:0034213">
    <property type="term" value="P:quinolinate catabolic process"/>
    <property type="evidence" value="ECO:0007669"/>
    <property type="project" value="TreeGrafter"/>
</dbReference>
<dbReference type="InterPro" id="IPR002638">
    <property type="entry name" value="Quinolinate_PRibosylTrfase_C"/>
</dbReference>
<keyword evidence="15" id="KW-1185">Reference proteome</keyword>
<dbReference type="PANTHER" id="PTHR32179">
    <property type="entry name" value="NICOTINATE-NUCLEOTIDE PYROPHOSPHORYLASE [CARBOXYLATING]"/>
    <property type="match status" value="1"/>
</dbReference>
<dbReference type="SUPFAM" id="SSF54675">
    <property type="entry name" value="Nicotinate/Quinolinate PRTase N-terminal domain-like"/>
    <property type="match status" value="1"/>
</dbReference>
<evidence type="ECO:0000256" key="6">
    <source>
        <dbReference type="ARBA" id="ARBA00020990"/>
    </source>
</evidence>
<dbReference type="InterPro" id="IPR004393">
    <property type="entry name" value="NadC"/>
</dbReference>
<comment type="caution">
    <text evidence="14">The sequence shown here is derived from an EMBL/GenBank/DDBJ whole genome shotgun (WGS) entry which is preliminary data.</text>
</comment>
<dbReference type="PANTHER" id="PTHR32179:SF3">
    <property type="entry name" value="NICOTINATE-NUCLEOTIDE PYROPHOSPHORYLASE [CARBOXYLATING]"/>
    <property type="match status" value="1"/>
</dbReference>
<evidence type="ECO:0000256" key="11">
    <source>
        <dbReference type="ARBA" id="ARBA00047445"/>
    </source>
</evidence>
<evidence type="ECO:0000313" key="15">
    <source>
        <dbReference type="Proteomes" id="UP000764110"/>
    </source>
</evidence>
<keyword evidence="8" id="KW-0328">Glycosyltransferase</keyword>
<organism evidence="14 15">
    <name type="scientific">Metarhizium humberi</name>
    <dbReference type="NCBI Taxonomy" id="2596975"/>
    <lineage>
        <taxon>Eukaryota</taxon>
        <taxon>Fungi</taxon>
        <taxon>Dikarya</taxon>
        <taxon>Ascomycota</taxon>
        <taxon>Pezizomycotina</taxon>
        <taxon>Sordariomycetes</taxon>
        <taxon>Hypocreomycetidae</taxon>
        <taxon>Hypocreales</taxon>
        <taxon>Clavicipitaceae</taxon>
        <taxon>Metarhizium</taxon>
    </lineage>
</organism>
<comment type="catalytic activity">
    <reaction evidence="11">
        <text>nicotinate beta-D-ribonucleotide + CO2 + diphosphate = quinolinate + 5-phospho-alpha-D-ribose 1-diphosphate + 2 H(+)</text>
        <dbReference type="Rhea" id="RHEA:12733"/>
        <dbReference type="ChEBI" id="CHEBI:15378"/>
        <dbReference type="ChEBI" id="CHEBI:16526"/>
        <dbReference type="ChEBI" id="CHEBI:29959"/>
        <dbReference type="ChEBI" id="CHEBI:33019"/>
        <dbReference type="ChEBI" id="CHEBI:57502"/>
        <dbReference type="ChEBI" id="CHEBI:58017"/>
        <dbReference type="EC" id="2.4.2.19"/>
    </reaction>
</comment>
<dbReference type="EMBL" id="JACEFI010000002">
    <property type="protein sequence ID" value="KAH0600109.1"/>
    <property type="molecule type" value="Genomic_DNA"/>
</dbReference>
<dbReference type="CDD" id="cd01572">
    <property type="entry name" value="QPRTase"/>
    <property type="match status" value="1"/>
</dbReference>
<evidence type="ECO:0000256" key="1">
    <source>
        <dbReference type="ARBA" id="ARBA00003237"/>
    </source>
</evidence>
<evidence type="ECO:0000259" key="12">
    <source>
        <dbReference type="Pfam" id="PF01729"/>
    </source>
</evidence>
<dbReference type="AlphaFoldDB" id="A0A9P8SB92"/>
<evidence type="ECO:0000256" key="10">
    <source>
        <dbReference type="ARBA" id="ARBA00033102"/>
    </source>
</evidence>
<evidence type="ECO:0000256" key="5">
    <source>
        <dbReference type="ARBA" id="ARBA00011944"/>
    </source>
</evidence>
<keyword evidence="7" id="KW-0662">Pyridine nucleotide biosynthesis</keyword>
<comment type="pathway">
    <text evidence="2">Cofactor biosynthesis; NAD(+) biosynthesis; nicotinate D-ribonucleotide from quinolinate: step 1/1.</text>
</comment>
<feature type="domain" description="Quinolinate phosphoribosyl transferase N-terminal" evidence="13">
    <location>
        <begin position="131"/>
        <end position="210"/>
    </location>
</feature>
<dbReference type="Pfam" id="PF01729">
    <property type="entry name" value="QRPTase_C"/>
    <property type="match status" value="1"/>
</dbReference>
<dbReference type="InterPro" id="IPR036068">
    <property type="entry name" value="Nicotinate_pribotase-like_C"/>
</dbReference>
<feature type="domain" description="Quinolinate phosphoribosyl transferase C-terminal" evidence="12">
    <location>
        <begin position="212"/>
        <end position="384"/>
    </location>
</feature>
<dbReference type="InterPro" id="IPR027277">
    <property type="entry name" value="NadC/ModD"/>
</dbReference>
<dbReference type="NCBIfam" id="TIGR00078">
    <property type="entry name" value="nadC"/>
    <property type="match status" value="1"/>
</dbReference>
<evidence type="ECO:0000256" key="4">
    <source>
        <dbReference type="ARBA" id="ARBA00011218"/>
    </source>
</evidence>
<dbReference type="GO" id="GO:0004514">
    <property type="term" value="F:nicotinate-nucleotide diphosphorylase (carboxylating) activity"/>
    <property type="evidence" value="ECO:0007669"/>
    <property type="project" value="UniProtKB-EC"/>
</dbReference>
<comment type="similarity">
    <text evidence="3">Belongs to the NadC/ModD family.</text>
</comment>
<dbReference type="Proteomes" id="UP000764110">
    <property type="component" value="Unassembled WGS sequence"/>
</dbReference>
<evidence type="ECO:0000256" key="8">
    <source>
        <dbReference type="ARBA" id="ARBA00022676"/>
    </source>
</evidence>
<dbReference type="FunFam" id="3.20.20.70:FF:000090">
    <property type="entry name" value="Nicotinate-nucleotide pyrophosphorylase [carboxylating]"/>
    <property type="match status" value="1"/>
</dbReference>
<name>A0A9P8SB92_9HYPO</name>
<dbReference type="GO" id="GO:0009435">
    <property type="term" value="P:NAD+ biosynthetic process"/>
    <property type="evidence" value="ECO:0007669"/>
    <property type="project" value="InterPro"/>
</dbReference>
<evidence type="ECO:0000256" key="3">
    <source>
        <dbReference type="ARBA" id="ARBA00009400"/>
    </source>
</evidence>
<proteinExistence type="inferred from homology"/>
<comment type="subunit">
    <text evidence="4">Hexamer formed by 3 homodimers.</text>
</comment>
<reference evidence="14 15" key="1">
    <citation type="submission" date="2020-07" db="EMBL/GenBank/DDBJ databases">
        <title>Metarhizium humberi genome.</title>
        <authorList>
            <person name="Lysoe E."/>
        </authorList>
    </citation>
    <scope>NUCLEOTIDE SEQUENCE [LARGE SCALE GENOMIC DNA]</scope>
    <source>
        <strain evidence="14 15">ESALQ1638</strain>
    </source>
</reference>
<gene>
    <name evidence="14" type="ORF">MHUMG1_01105</name>
</gene>
<dbReference type="Gene3D" id="3.20.20.70">
    <property type="entry name" value="Aldolase class I"/>
    <property type="match status" value="1"/>
</dbReference>
<dbReference type="InterPro" id="IPR022412">
    <property type="entry name" value="Quinolinate_PRibosylTrfase_N"/>
</dbReference>
<sequence>MAARNKKPHLTLLRTPAPTGNLIRVITRFTTRTSPPQPSNISLCRQTPHLLAVLAPATSTSVSHPLTPTILPVKFAAPAPPVPRSSSLIPVAIMATDNKAHLLPPSYKTQITAWLAEDTPTFDYAGFVVGEVPRRATLLAKSPGILAGVPFFTEVFAQTGCSVEWHHAEGAPLDPSSSPGGKVQVATVAGPARGILLGERVALNTLARCSGVATQSRRVVSLVRGAGYAGVLAGTRKTTPGFRLVEKYGMLVGGADGHRMDLSAMVMLKDNHVWSRGSITDAVRAAKAVAGFSVKVEVEVQSEEEADEAIAAGADVVMLDNFTGDGVRAAARSLKERWAGRSFLLEVSGGLTGDNVEAYVCNDVDIISTSSIHQGVPHVDFSLKIEH</sequence>
<dbReference type="Gene3D" id="3.90.1170.20">
    <property type="entry name" value="Quinolinate phosphoribosyl transferase, N-terminal domain"/>
    <property type="match status" value="1"/>
</dbReference>
<comment type="function">
    <text evidence="1">Involved in the catabolism of quinolinic acid (QA).</text>
</comment>
<dbReference type="GO" id="GO:0005737">
    <property type="term" value="C:cytoplasm"/>
    <property type="evidence" value="ECO:0007669"/>
    <property type="project" value="TreeGrafter"/>
</dbReference>
<evidence type="ECO:0000256" key="9">
    <source>
        <dbReference type="ARBA" id="ARBA00022679"/>
    </source>
</evidence>
<dbReference type="SUPFAM" id="SSF51690">
    <property type="entry name" value="Nicotinate/Quinolinate PRTase C-terminal domain-like"/>
    <property type="match status" value="1"/>
</dbReference>
<dbReference type="FunFam" id="3.90.1170.20:FF:000003">
    <property type="entry name" value="Nicotinate-nucleotide pyrophosphorylase [carboxylating]"/>
    <property type="match status" value="1"/>
</dbReference>
<accession>A0A9P8SB92</accession>
<dbReference type="Pfam" id="PF02749">
    <property type="entry name" value="QRPTase_N"/>
    <property type="match status" value="1"/>
</dbReference>
<dbReference type="InterPro" id="IPR037128">
    <property type="entry name" value="Quinolinate_PRibosylTase_N_sf"/>
</dbReference>
<dbReference type="InterPro" id="IPR013785">
    <property type="entry name" value="Aldolase_TIM"/>
</dbReference>
<evidence type="ECO:0000256" key="2">
    <source>
        <dbReference type="ARBA" id="ARBA00004893"/>
    </source>
</evidence>
<evidence type="ECO:0000313" key="14">
    <source>
        <dbReference type="EMBL" id="KAH0600109.1"/>
    </source>
</evidence>
<evidence type="ECO:0000256" key="7">
    <source>
        <dbReference type="ARBA" id="ARBA00022642"/>
    </source>
</evidence>
<evidence type="ECO:0000259" key="13">
    <source>
        <dbReference type="Pfam" id="PF02749"/>
    </source>
</evidence>